<name>G9WHN2_9LACO</name>
<dbReference type="HOGENOM" id="CLU_116175_3_0_9"/>
<evidence type="ECO:0000256" key="6">
    <source>
        <dbReference type="ARBA" id="ARBA00022683"/>
    </source>
</evidence>
<dbReference type="GO" id="GO:0016301">
    <property type="term" value="F:kinase activity"/>
    <property type="evidence" value="ECO:0007669"/>
    <property type="project" value="UniProtKB-KW"/>
</dbReference>
<gene>
    <name evidence="9" type="ORF">OKIT_0490</name>
</gene>
<organism evidence="9 10">
    <name type="scientific">Oenococcus kitaharae DSM 17330</name>
    <dbReference type="NCBI Taxonomy" id="1045004"/>
    <lineage>
        <taxon>Bacteria</taxon>
        <taxon>Bacillati</taxon>
        <taxon>Bacillota</taxon>
        <taxon>Bacilli</taxon>
        <taxon>Lactobacillales</taxon>
        <taxon>Lactobacillaceae</taxon>
        <taxon>Oenococcus</taxon>
    </lineage>
</organism>
<feature type="domain" description="PTS EIIB type-4" evidence="8">
    <location>
        <begin position="1"/>
        <end position="162"/>
    </location>
</feature>
<dbReference type="Gene3D" id="3.40.35.10">
    <property type="entry name" value="Phosphotransferase system, sorbose subfamily IIB component"/>
    <property type="match status" value="1"/>
</dbReference>
<evidence type="ECO:0000256" key="1">
    <source>
        <dbReference type="ARBA" id="ARBA00004496"/>
    </source>
</evidence>
<keyword evidence="3" id="KW-0963">Cytoplasm</keyword>
<dbReference type="RefSeq" id="WP_007744999.1">
    <property type="nucleotide sequence ID" value="NZ_CM001398.1"/>
</dbReference>
<evidence type="ECO:0000256" key="2">
    <source>
        <dbReference type="ARBA" id="ARBA00022448"/>
    </source>
</evidence>
<comment type="subcellular location">
    <subcellularLocation>
        <location evidence="1">Cytoplasm</location>
    </subcellularLocation>
</comment>
<keyword evidence="2" id="KW-0813">Transport</keyword>
<dbReference type="InterPro" id="IPR004720">
    <property type="entry name" value="PTS_IIB_sorbose-sp"/>
</dbReference>
<dbReference type="Pfam" id="PF03830">
    <property type="entry name" value="PTSIIB_sorb"/>
    <property type="match status" value="1"/>
</dbReference>
<evidence type="ECO:0000313" key="10">
    <source>
        <dbReference type="Proteomes" id="UP000004959"/>
    </source>
</evidence>
<dbReference type="SUPFAM" id="SSF52728">
    <property type="entry name" value="PTS IIb component"/>
    <property type="match status" value="1"/>
</dbReference>
<dbReference type="Proteomes" id="UP000004959">
    <property type="component" value="Chromosome"/>
</dbReference>
<evidence type="ECO:0000259" key="8">
    <source>
        <dbReference type="PROSITE" id="PS51101"/>
    </source>
</evidence>
<dbReference type="GO" id="GO:0005737">
    <property type="term" value="C:cytoplasm"/>
    <property type="evidence" value="ECO:0007669"/>
    <property type="project" value="UniProtKB-SubCell"/>
</dbReference>
<dbReference type="OrthoDB" id="9788818at2"/>
<keyword evidence="7" id="KW-0418">Kinase</keyword>
<keyword evidence="6" id="KW-0598">Phosphotransferase system</keyword>
<reference evidence="9 10" key="1">
    <citation type="journal article" date="2012" name="PLoS ONE">
        <title>Functional divergence in the genus oenococcus as predicted by genome sequencing of the newly-described species, Oenococcus kitaharae.</title>
        <authorList>
            <person name="Borneman A.R."/>
            <person name="McCarthy J.M."/>
            <person name="Chambers P.J."/>
            <person name="Bartowsky E.J."/>
        </authorList>
    </citation>
    <scope>NUCLEOTIDE SEQUENCE [LARGE SCALE GENOMIC DNA]</scope>
    <source>
        <strain evidence="10">DSM17330</strain>
    </source>
</reference>
<dbReference type="EMBL" id="AFVZ01000001">
    <property type="protein sequence ID" value="EHN58606.1"/>
    <property type="molecule type" value="Genomic_DNA"/>
</dbReference>
<dbReference type="PROSITE" id="PS51101">
    <property type="entry name" value="PTS_EIIB_TYPE_4"/>
    <property type="match status" value="1"/>
</dbReference>
<dbReference type="STRING" id="336988.NT96_02550"/>
<accession>G9WHN2</accession>
<keyword evidence="5" id="KW-0808">Transferase</keyword>
<dbReference type="GO" id="GO:0009401">
    <property type="term" value="P:phosphoenolpyruvate-dependent sugar phosphotransferase system"/>
    <property type="evidence" value="ECO:0007669"/>
    <property type="project" value="UniProtKB-KW"/>
</dbReference>
<sequence>MSVISARIDQRLIHGVTVNQWNRALQPKRYMVVDDQVSQDETVKASMRMSKPAGTGMSIINQEKAIANFKNGNYDNQRVFLIVKEPAVVLALLNGGVKIPEVNVGVIFEDNGRTPLTGRVAIDHQELTDLKKIQDQNIPVFIQYTPEESKLSLDNAIKGKDI</sequence>
<keyword evidence="4" id="KW-0762">Sugar transport</keyword>
<dbReference type="eggNOG" id="COG3444">
    <property type="taxonomic scope" value="Bacteria"/>
</dbReference>
<dbReference type="AlphaFoldDB" id="G9WHN2"/>
<evidence type="ECO:0000256" key="5">
    <source>
        <dbReference type="ARBA" id="ARBA00022679"/>
    </source>
</evidence>
<evidence type="ECO:0000313" key="9">
    <source>
        <dbReference type="EMBL" id="EHN58606.1"/>
    </source>
</evidence>
<dbReference type="PATRIC" id="fig|1045004.4.peg.486"/>
<evidence type="ECO:0000256" key="4">
    <source>
        <dbReference type="ARBA" id="ARBA00022597"/>
    </source>
</evidence>
<dbReference type="InterPro" id="IPR036667">
    <property type="entry name" value="PTS_IIB_sorbose-sp_sf"/>
</dbReference>
<protein>
    <submittedName>
        <fullName evidence="9">PTS family mannose/fructose/sorbose porter component IIB</fullName>
    </submittedName>
</protein>
<evidence type="ECO:0000256" key="7">
    <source>
        <dbReference type="ARBA" id="ARBA00022777"/>
    </source>
</evidence>
<evidence type="ECO:0000256" key="3">
    <source>
        <dbReference type="ARBA" id="ARBA00022490"/>
    </source>
</evidence>
<proteinExistence type="predicted"/>
<keyword evidence="10" id="KW-1185">Reference proteome</keyword>
<dbReference type="GO" id="GO:0008982">
    <property type="term" value="F:protein-N(PI)-phosphohistidine-sugar phosphotransferase activity"/>
    <property type="evidence" value="ECO:0007669"/>
    <property type="project" value="InterPro"/>
</dbReference>
<comment type="caution">
    <text evidence="9">The sequence shown here is derived from an EMBL/GenBank/DDBJ whole genome shotgun (WGS) entry which is preliminary data.</text>
</comment>